<protein>
    <submittedName>
        <fullName evidence="2">Acyltransferase domain protein</fullName>
    </submittedName>
</protein>
<evidence type="ECO:0000259" key="1">
    <source>
        <dbReference type="SMART" id="SM00563"/>
    </source>
</evidence>
<dbReference type="PANTHER" id="PTHR22753:SF14">
    <property type="entry name" value="MONOACYLGLYCEROL_DIACYLGLYCEROL O-ACYLTRANSFERASE"/>
    <property type="match status" value="1"/>
</dbReference>
<dbReference type="STRING" id="391625.PPSIR1_42261"/>
<dbReference type="GO" id="GO:0016020">
    <property type="term" value="C:membrane"/>
    <property type="evidence" value="ECO:0007669"/>
    <property type="project" value="TreeGrafter"/>
</dbReference>
<accession>A6GD08</accession>
<gene>
    <name evidence="2" type="ORF">PPSIR1_42261</name>
</gene>
<dbReference type="SMART" id="SM00563">
    <property type="entry name" value="PlsC"/>
    <property type="match status" value="1"/>
</dbReference>
<dbReference type="AlphaFoldDB" id="A6GD08"/>
<dbReference type="Pfam" id="PF01553">
    <property type="entry name" value="Acyltransferase"/>
    <property type="match status" value="1"/>
</dbReference>
<dbReference type="Proteomes" id="UP000005801">
    <property type="component" value="Unassembled WGS sequence"/>
</dbReference>
<dbReference type="EMBL" id="ABCS01000069">
    <property type="protein sequence ID" value="EDM76246.1"/>
    <property type="molecule type" value="Genomic_DNA"/>
</dbReference>
<dbReference type="eggNOG" id="COG0204">
    <property type="taxonomic scope" value="Bacteria"/>
</dbReference>
<keyword evidence="3" id="KW-1185">Reference proteome</keyword>
<keyword evidence="2" id="KW-0808">Transferase</keyword>
<dbReference type="SUPFAM" id="SSF69593">
    <property type="entry name" value="Glycerol-3-phosphate (1)-acyltransferase"/>
    <property type="match status" value="1"/>
</dbReference>
<organism evidence="2 3">
    <name type="scientific">Plesiocystis pacifica SIR-1</name>
    <dbReference type="NCBI Taxonomy" id="391625"/>
    <lineage>
        <taxon>Bacteria</taxon>
        <taxon>Pseudomonadati</taxon>
        <taxon>Myxococcota</taxon>
        <taxon>Polyangia</taxon>
        <taxon>Nannocystales</taxon>
        <taxon>Nannocystaceae</taxon>
        <taxon>Plesiocystis</taxon>
    </lineage>
</organism>
<name>A6GD08_9BACT</name>
<proteinExistence type="predicted"/>
<feature type="domain" description="Phospholipid/glycerol acyltransferase" evidence="1">
    <location>
        <begin position="64"/>
        <end position="181"/>
    </location>
</feature>
<dbReference type="CDD" id="cd07987">
    <property type="entry name" value="LPLAT_MGAT-like"/>
    <property type="match status" value="1"/>
</dbReference>
<dbReference type="GO" id="GO:0016746">
    <property type="term" value="F:acyltransferase activity"/>
    <property type="evidence" value="ECO:0007669"/>
    <property type="project" value="UniProtKB-KW"/>
</dbReference>
<sequence>MFDDPEVAAQIERLPIEFNGYGVDPFGVSRRSLLRFYSTLAPIYRRYLKVSVFGGEHVPARSRGLIIGNHSGGIGMDALMLFHALLVNEPPRLAHAMAEYFFSTTPFAGMMLNRVGHLTGLPQHAKLLLEAERLVVAFPEGTRGALKPYSKAYQLQRFGTGFMRLALRHRAPIVPFAFIGAEEAFPILTHLELTSKLLGTPPLPIAPQLALWPLPVSCQIHFGEPMVFPGDGRETEAVIDSYVEEVREAIAGLIDRGLSMRPRPFTTSRVEE</sequence>
<evidence type="ECO:0000313" key="3">
    <source>
        <dbReference type="Proteomes" id="UP000005801"/>
    </source>
</evidence>
<comment type="caution">
    <text evidence="2">The sequence shown here is derived from an EMBL/GenBank/DDBJ whole genome shotgun (WGS) entry which is preliminary data.</text>
</comment>
<reference evidence="2 3" key="1">
    <citation type="submission" date="2007-06" db="EMBL/GenBank/DDBJ databases">
        <authorList>
            <person name="Shimkets L."/>
            <person name="Ferriera S."/>
            <person name="Johnson J."/>
            <person name="Kravitz S."/>
            <person name="Beeson K."/>
            <person name="Sutton G."/>
            <person name="Rogers Y.-H."/>
            <person name="Friedman R."/>
            <person name="Frazier M."/>
            <person name="Venter J.C."/>
        </authorList>
    </citation>
    <scope>NUCLEOTIDE SEQUENCE [LARGE SCALE GENOMIC DNA]</scope>
    <source>
        <strain evidence="2 3">SIR-1</strain>
    </source>
</reference>
<keyword evidence="2" id="KW-0012">Acyltransferase</keyword>
<dbReference type="InterPro" id="IPR002123">
    <property type="entry name" value="Plipid/glycerol_acylTrfase"/>
</dbReference>
<dbReference type="PANTHER" id="PTHR22753">
    <property type="entry name" value="TRANSMEMBRANE PROTEIN 68"/>
    <property type="match status" value="1"/>
</dbReference>
<evidence type="ECO:0000313" key="2">
    <source>
        <dbReference type="EMBL" id="EDM76246.1"/>
    </source>
</evidence>